<dbReference type="AlphaFoldDB" id="A0A939KKJ7"/>
<dbReference type="InterPro" id="IPR000485">
    <property type="entry name" value="AsnC-type_HTH_dom"/>
</dbReference>
<dbReference type="GO" id="GO:0043200">
    <property type="term" value="P:response to amino acid"/>
    <property type="evidence" value="ECO:0007669"/>
    <property type="project" value="TreeGrafter"/>
</dbReference>
<keyword evidence="2" id="KW-0238">DNA-binding</keyword>
<protein>
    <submittedName>
        <fullName evidence="5">Lrp/AsnC family transcriptional regulator</fullName>
    </submittedName>
</protein>
<evidence type="ECO:0000313" key="6">
    <source>
        <dbReference type="Proteomes" id="UP000664164"/>
    </source>
</evidence>
<dbReference type="GO" id="GO:0043565">
    <property type="term" value="F:sequence-specific DNA binding"/>
    <property type="evidence" value="ECO:0007669"/>
    <property type="project" value="InterPro"/>
</dbReference>
<dbReference type="InterPro" id="IPR036390">
    <property type="entry name" value="WH_DNA-bd_sf"/>
</dbReference>
<dbReference type="SUPFAM" id="SSF46785">
    <property type="entry name" value="Winged helix' DNA-binding domain"/>
    <property type="match status" value="2"/>
</dbReference>
<dbReference type="PRINTS" id="PR00033">
    <property type="entry name" value="HTHASNC"/>
</dbReference>
<dbReference type="InterPro" id="IPR036388">
    <property type="entry name" value="WH-like_DNA-bd_sf"/>
</dbReference>
<feature type="domain" description="HTH asnC-type" evidence="4">
    <location>
        <begin position="4"/>
        <end position="64"/>
    </location>
</feature>
<name>A0A939KKJ7_9MICC</name>
<evidence type="ECO:0000256" key="1">
    <source>
        <dbReference type="ARBA" id="ARBA00023015"/>
    </source>
</evidence>
<sequence length="313" mass="33717">MKTMHDLDDRLIRLLQADGRASFSDLSKQLGVTRSVATAKVNELISSGELRIVAAIHPRLLGLTAVAHVSIQLNGSAQAALDKLGQLDGAVFASLTTGKYGIIAELRLPTVERLYEDVEAIRLCEGVAAVDVLMYKEVVRSLFLGKEPPDPGLELDHTDLLILGELQVDGRLGFEALGERIGLSASAARIRVLRLLEARVMQIGPVRSRSGSSSSMAFGFGISTSGGTAEAIEYFSATSGVEFIASCFGRYDLVATVGVSSLDEMHEVLDKVRAMDSVASAECWLHLRIIQERYAKPLDKILATRAQANGHLN</sequence>
<dbReference type="PROSITE" id="PS50956">
    <property type="entry name" value="HTH_ASNC_2"/>
    <property type="match status" value="1"/>
</dbReference>
<keyword evidence="3" id="KW-0804">Transcription</keyword>
<dbReference type="Gene3D" id="3.30.70.920">
    <property type="match status" value="2"/>
</dbReference>
<organism evidence="5 6">
    <name type="scientific">Arthrobacter cavernae</name>
    <dbReference type="NCBI Taxonomy" id="2817681"/>
    <lineage>
        <taxon>Bacteria</taxon>
        <taxon>Bacillati</taxon>
        <taxon>Actinomycetota</taxon>
        <taxon>Actinomycetes</taxon>
        <taxon>Micrococcales</taxon>
        <taxon>Micrococcaceae</taxon>
        <taxon>Arthrobacter</taxon>
    </lineage>
</organism>
<dbReference type="GO" id="GO:0005829">
    <property type="term" value="C:cytosol"/>
    <property type="evidence" value="ECO:0007669"/>
    <property type="project" value="TreeGrafter"/>
</dbReference>
<evidence type="ECO:0000256" key="2">
    <source>
        <dbReference type="ARBA" id="ARBA00023125"/>
    </source>
</evidence>
<dbReference type="EMBL" id="JAFNLL010000031">
    <property type="protein sequence ID" value="MBO1268919.1"/>
    <property type="molecule type" value="Genomic_DNA"/>
</dbReference>
<dbReference type="Pfam" id="PF13404">
    <property type="entry name" value="HTH_AsnC-type"/>
    <property type="match status" value="2"/>
</dbReference>
<reference evidence="5" key="1">
    <citation type="submission" date="2021-03" db="EMBL/GenBank/DDBJ databases">
        <title>A new species, PO-11, isolated from a karst cave deposit.</title>
        <authorList>
            <person name="Zhaoxiaoyong W."/>
        </authorList>
    </citation>
    <scope>NUCLEOTIDE SEQUENCE</scope>
    <source>
        <strain evidence="5">PO-11</strain>
    </source>
</reference>
<keyword evidence="6" id="KW-1185">Reference proteome</keyword>
<accession>A0A939KKJ7</accession>
<evidence type="ECO:0000259" key="4">
    <source>
        <dbReference type="PROSITE" id="PS50956"/>
    </source>
</evidence>
<gene>
    <name evidence="5" type="ORF">J1902_13230</name>
</gene>
<proteinExistence type="predicted"/>
<comment type="caution">
    <text evidence="5">The sequence shown here is derived from an EMBL/GenBank/DDBJ whole genome shotgun (WGS) entry which is preliminary data.</text>
</comment>
<dbReference type="Proteomes" id="UP000664164">
    <property type="component" value="Unassembled WGS sequence"/>
</dbReference>
<keyword evidence="1" id="KW-0805">Transcription regulation</keyword>
<dbReference type="PANTHER" id="PTHR30154">
    <property type="entry name" value="LEUCINE-RESPONSIVE REGULATORY PROTEIN"/>
    <property type="match status" value="1"/>
</dbReference>
<dbReference type="InterPro" id="IPR019888">
    <property type="entry name" value="Tscrpt_reg_AsnC-like"/>
</dbReference>
<evidence type="ECO:0000313" key="5">
    <source>
        <dbReference type="EMBL" id="MBO1268919.1"/>
    </source>
</evidence>
<dbReference type="PANTHER" id="PTHR30154:SF34">
    <property type="entry name" value="TRANSCRIPTIONAL REGULATOR AZLB"/>
    <property type="match status" value="1"/>
</dbReference>
<dbReference type="InterPro" id="IPR011008">
    <property type="entry name" value="Dimeric_a/b-barrel"/>
</dbReference>
<dbReference type="Gene3D" id="1.10.10.10">
    <property type="entry name" value="Winged helix-like DNA-binding domain superfamily/Winged helix DNA-binding domain"/>
    <property type="match status" value="2"/>
</dbReference>
<dbReference type="SUPFAM" id="SSF54909">
    <property type="entry name" value="Dimeric alpha+beta barrel"/>
    <property type="match status" value="2"/>
</dbReference>
<dbReference type="SMART" id="SM00344">
    <property type="entry name" value="HTH_ASNC"/>
    <property type="match status" value="2"/>
</dbReference>
<evidence type="ECO:0000256" key="3">
    <source>
        <dbReference type="ARBA" id="ARBA00023163"/>
    </source>
</evidence>